<proteinExistence type="predicted"/>
<organism evidence="2 3">
    <name type="scientific">Verticillium longisporum</name>
    <name type="common">Verticillium dahliae var. longisporum</name>
    <dbReference type="NCBI Taxonomy" id="100787"/>
    <lineage>
        <taxon>Eukaryota</taxon>
        <taxon>Fungi</taxon>
        <taxon>Dikarya</taxon>
        <taxon>Ascomycota</taxon>
        <taxon>Pezizomycotina</taxon>
        <taxon>Sordariomycetes</taxon>
        <taxon>Hypocreomycetidae</taxon>
        <taxon>Glomerellales</taxon>
        <taxon>Plectosphaerellaceae</taxon>
        <taxon>Verticillium</taxon>
    </lineage>
</organism>
<comment type="caution">
    <text evidence="2">The sequence shown here is derived from an EMBL/GenBank/DDBJ whole genome shotgun (WGS) entry which is preliminary data.</text>
</comment>
<evidence type="ECO:0000313" key="2">
    <source>
        <dbReference type="EMBL" id="KAG7137284.1"/>
    </source>
</evidence>
<feature type="region of interest" description="Disordered" evidence="1">
    <location>
        <begin position="1"/>
        <end position="25"/>
    </location>
</feature>
<reference evidence="2" key="1">
    <citation type="journal article" date="2021" name="Mol. Plant Pathol.">
        <title>A 20-kb lineage-specific genomic region tames virulence in pathogenic amphidiploid Verticillium longisporum.</title>
        <authorList>
            <person name="Harting R."/>
            <person name="Starke J."/>
            <person name="Kusch H."/>
            <person name="Poggeler S."/>
            <person name="Maurus I."/>
            <person name="Schluter R."/>
            <person name="Landesfeind M."/>
            <person name="Bulla I."/>
            <person name="Nowrousian M."/>
            <person name="de Jonge R."/>
            <person name="Stahlhut G."/>
            <person name="Hoff K.J."/>
            <person name="Asshauer K.P."/>
            <person name="Thurmer A."/>
            <person name="Stanke M."/>
            <person name="Daniel R."/>
            <person name="Morgenstern B."/>
            <person name="Thomma B.P.H.J."/>
            <person name="Kronstad J.W."/>
            <person name="Braus-Stromeyer S.A."/>
            <person name="Braus G.H."/>
        </authorList>
    </citation>
    <scope>NUCLEOTIDE SEQUENCE</scope>
    <source>
        <strain evidence="2">Vl32</strain>
    </source>
</reference>
<protein>
    <submittedName>
        <fullName evidence="2">Uncharacterized protein</fullName>
    </submittedName>
</protein>
<evidence type="ECO:0000256" key="1">
    <source>
        <dbReference type="SAM" id="MobiDB-lite"/>
    </source>
</evidence>
<dbReference type="EMBL" id="JAEMWZ010000089">
    <property type="protein sequence ID" value="KAG7137284.1"/>
    <property type="molecule type" value="Genomic_DNA"/>
</dbReference>
<name>A0A8I3ATK8_VERLO</name>
<dbReference type="Proteomes" id="UP000689129">
    <property type="component" value="Unassembled WGS sequence"/>
</dbReference>
<dbReference type="AlphaFoldDB" id="A0A8I3ATK8"/>
<gene>
    <name evidence="2" type="ORF">HYQ45_005352</name>
</gene>
<sequence>MYTRRKPRARKDNLGSIPPAASPSRHLLHTGGGSLALFCKHQPKSPTVHQFGRLTTPDASSSYLCGLSSQTGVFVSHLPECHGPSHLRIPLQSFLSLDSTSLPLH</sequence>
<accession>A0A8I3ATK8</accession>
<evidence type="ECO:0000313" key="3">
    <source>
        <dbReference type="Proteomes" id="UP000689129"/>
    </source>
</evidence>